<evidence type="ECO:0000313" key="4">
    <source>
        <dbReference type="Proteomes" id="UP000677918"/>
    </source>
</evidence>
<dbReference type="CDD" id="cd00118">
    <property type="entry name" value="LysM"/>
    <property type="match status" value="1"/>
</dbReference>
<dbReference type="EMBL" id="BOVK01000024">
    <property type="protein sequence ID" value="GIQ69157.1"/>
    <property type="molecule type" value="Genomic_DNA"/>
</dbReference>
<evidence type="ECO:0000313" key="3">
    <source>
        <dbReference type="EMBL" id="GIQ69157.1"/>
    </source>
</evidence>
<proteinExistence type="predicted"/>
<keyword evidence="4" id="KW-1185">Reference proteome</keyword>
<feature type="coiled-coil region" evidence="1">
    <location>
        <begin position="65"/>
        <end position="92"/>
    </location>
</feature>
<dbReference type="Proteomes" id="UP000677918">
    <property type="component" value="Unassembled WGS sequence"/>
</dbReference>
<evidence type="ECO:0000256" key="1">
    <source>
        <dbReference type="SAM" id="Coils"/>
    </source>
</evidence>
<dbReference type="SMART" id="SM00257">
    <property type="entry name" value="LysM"/>
    <property type="match status" value="1"/>
</dbReference>
<reference evidence="3" key="1">
    <citation type="submission" date="2021-04" db="EMBL/GenBank/DDBJ databases">
        <title>Draft genome sequence of Xylanibacillus composti strain K13.</title>
        <authorList>
            <person name="Uke A."/>
            <person name="Chhe C."/>
            <person name="Baramee S."/>
            <person name="Kosugi A."/>
        </authorList>
    </citation>
    <scope>NUCLEOTIDE SEQUENCE</scope>
    <source>
        <strain evidence="3">K13</strain>
    </source>
</reference>
<dbReference type="RefSeq" id="WP_213411956.1">
    <property type="nucleotide sequence ID" value="NZ_BOVK01000024.1"/>
</dbReference>
<comment type="caution">
    <text evidence="3">The sequence shown here is derived from an EMBL/GenBank/DDBJ whole genome shotgun (WGS) entry which is preliminary data.</text>
</comment>
<dbReference type="Pfam" id="PF01476">
    <property type="entry name" value="LysM"/>
    <property type="match status" value="1"/>
</dbReference>
<organism evidence="3 4">
    <name type="scientific">Xylanibacillus composti</name>
    <dbReference type="NCBI Taxonomy" id="1572762"/>
    <lineage>
        <taxon>Bacteria</taxon>
        <taxon>Bacillati</taxon>
        <taxon>Bacillota</taxon>
        <taxon>Bacilli</taxon>
        <taxon>Bacillales</taxon>
        <taxon>Paenibacillaceae</taxon>
        <taxon>Xylanibacillus</taxon>
    </lineage>
</organism>
<dbReference type="AlphaFoldDB" id="A0A8J4M2P9"/>
<keyword evidence="1" id="KW-0175">Coiled coil</keyword>
<dbReference type="SUPFAM" id="SSF54106">
    <property type="entry name" value="LysM domain"/>
    <property type="match status" value="1"/>
</dbReference>
<dbReference type="PANTHER" id="PTHR33734">
    <property type="entry name" value="LYSM DOMAIN-CONTAINING GPI-ANCHORED PROTEIN 2"/>
    <property type="match status" value="1"/>
</dbReference>
<gene>
    <name evidence="3" type="ORF">XYCOK13_19810</name>
</gene>
<dbReference type="InterPro" id="IPR036779">
    <property type="entry name" value="LysM_dom_sf"/>
</dbReference>
<name>A0A8J4M2P9_9BACL</name>
<accession>A0A8J4M2P9</accession>
<dbReference type="PANTHER" id="PTHR33734:SF22">
    <property type="entry name" value="MEMBRANE-BOUND LYTIC MUREIN TRANSGLYCOSYLASE D"/>
    <property type="match status" value="1"/>
</dbReference>
<dbReference type="InterPro" id="IPR018392">
    <property type="entry name" value="LysM"/>
</dbReference>
<protein>
    <recommendedName>
        <fullName evidence="2">LysM domain-containing protein</fullName>
    </recommendedName>
</protein>
<sequence>MNYVIQPGDNLWSIAQRFGTTVQAIMQANRISDPSQIYAGLTIFIPIPGPGPGPVFPPFPPGGGVGDVQRRLTQLERAVQQLDRRVDRLERITGQR</sequence>
<feature type="domain" description="LysM" evidence="2">
    <location>
        <begin position="1"/>
        <end position="45"/>
    </location>
</feature>
<evidence type="ECO:0000259" key="2">
    <source>
        <dbReference type="PROSITE" id="PS51782"/>
    </source>
</evidence>
<dbReference type="PROSITE" id="PS51782">
    <property type="entry name" value="LYSM"/>
    <property type="match status" value="1"/>
</dbReference>
<dbReference type="Gene3D" id="3.10.350.10">
    <property type="entry name" value="LysM domain"/>
    <property type="match status" value="1"/>
</dbReference>